<name>A0A922HYH4_DERFA</name>
<dbReference type="Proteomes" id="UP000790347">
    <property type="component" value="Unassembled WGS sequence"/>
</dbReference>
<protein>
    <submittedName>
        <fullName evidence="1">Uncharacterized protein</fullName>
    </submittedName>
</protein>
<organism evidence="1 2">
    <name type="scientific">Dermatophagoides farinae</name>
    <name type="common">American house dust mite</name>
    <dbReference type="NCBI Taxonomy" id="6954"/>
    <lineage>
        <taxon>Eukaryota</taxon>
        <taxon>Metazoa</taxon>
        <taxon>Ecdysozoa</taxon>
        <taxon>Arthropoda</taxon>
        <taxon>Chelicerata</taxon>
        <taxon>Arachnida</taxon>
        <taxon>Acari</taxon>
        <taxon>Acariformes</taxon>
        <taxon>Sarcoptiformes</taxon>
        <taxon>Astigmata</taxon>
        <taxon>Psoroptidia</taxon>
        <taxon>Analgoidea</taxon>
        <taxon>Pyroglyphidae</taxon>
        <taxon>Dermatophagoidinae</taxon>
        <taxon>Dermatophagoides</taxon>
    </lineage>
</organism>
<dbReference type="AlphaFoldDB" id="A0A922HYH4"/>
<accession>A0A922HYH4</accession>
<dbReference type="EMBL" id="ASGP02000003">
    <property type="protein sequence ID" value="KAH9516423.1"/>
    <property type="molecule type" value="Genomic_DNA"/>
</dbReference>
<comment type="caution">
    <text evidence="1">The sequence shown here is derived from an EMBL/GenBank/DDBJ whole genome shotgun (WGS) entry which is preliminary data.</text>
</comment>
<reference evidence="1" key="1">
    <citation type="submission" date="2013-05" db="EMBL/GenBank/DDBJ databases">
        <authorList>
            <person name="Yim A.K.Y."/>
            <person name="Chan T.F."/>
            <person name="Ji K.M."/>
            <person name="Liu X.Y."/>
            <person name="Zhou J.W."/>
            <person name="Li R.Q."/>
            <person name="Yang K.Y."/>
            <person name="Li J."/>
            <person name="Li M."/>
            <person name="Law P.T.W."/>
            <person name="Wu Y.L."/>
            <person name="Cai Z.L."/>
            <person name="Qin H."/>
            <person name="Bao Y."/>
            <person name="Leung R.K.K."/>
            <person name="Ng P.K.S."/>
            <person name="Zou J."/>
            <person name="Zhong X.J."/>
            <person name="Ran P.X."/>
            <person name="Zhong N.S."/>
            <person name="Liu Z.G."/>
            <person name="Tsui S.K.W."/>
        </authorList>
    </citation>
    <scope>NUCLEOTIDE SEQUENCE</scope>
    <source>
        <strain evidence="1">Derf</strain>
        <tissue evidence="1">Whole organism</tissue>
    </source>
</reference>
<sequence>MNEEILILYICIHLKDKQISYTAANCILYRGSNFEGTINDGFSMFKANVFVVVNVDNGDGGGGGGGGGSVVNIGTYELKKR</sequence>
<proteinExistence type="predicted"/>
<reference evidence="1" key="2">
    <citation type="journal article" date="2022" name="Res Sq">
        <title>Comparative Genomics Reveals Insights into the Divergent Evolution of Astigmatic Mites and Household Pest Adaptations.</title>
        <authorList>
            <person name="Xiong Q."/>
            <person name="Wan A.T.-Y."/>
            <person name="Liu X.-Y."/>
            <person name="Fung C.S.-H."/>
            <person name="Xiao X."/>
            <person name="Malainual N."/>
            <person name="Hou J."/>
            <person name="Wang L."/>
            <person name="Wang M."/>
            <person name="Yang K."/>
            <person name="Cui Y."/>
            <person name="Leung E."/>
            <person name="Nong W."/>
            <person name="Shin S.-K."/>
            <person name="Au S."/>
            <person name="Jeong K.Y."/>
            <person name="Chew F.T."/>
            <person name="Hui J."/>
            <person name="Leung T.F."/>
            <person name="Tungtrongchitr A."/>
            <person name="Zhong N."/>
            <person name="Liu Z."/>
            <person name="Tsui S."/>
        </authorList>
    </citation>
    <scope>NUCLEOTIDE SEQUENCE</scope>
    <source>
        <strain evidence="1">Derf</strain>
        <tissue evidence="1">Whole organism</tissue>
    </source>
</reference>
<gene>
    <name evidence="1" type="ORF">DERF_007162</name>
</gene>
<evidence type="ECO:0000313" key="1">
    <source>
        <dbReference type="EMBL" id="KAH9516423.1"/>
    </source>
</evidence>
<keyword evidence="2" id="KW-1185">Reference proteome</keyword>
<evidence type="ECO:0000313" key="2">
    <source>
        <dbReference type="Proteomes" id="UP000790347"/>
    </source>
</evidence>